<protein>
    <submittedName>
        <fullName evidence="1">Uncharacterized protein</fullName>
    </submittedName>
</protein>
<name>A0A0A9E0D2_ARUDO</name>
<reference evidence="1" key="1">
    <citation type="submission" date="2014-09" db="EMBL/GenBank/DDBJ databases">
        <authorList>
            <person name="Magalhaes I.L.F."/>
            <person name="Oliveira U."/>
            <person name="Santos F.R."/>
            <person name="Vidigal T.H.D.A."/>
            <person name="Brescovit A.D."/>
            <person name="Santos A.J."/>
        </authorList>
    </citation>
    <scope>NUCLEOTIDE SEQUENCE</scope>
    <source>
        <tissue evidence="1">Shoot tissue taken approximately 20 cm above the soil surface</tissue>
    </source>
</reference>
<reference evidence="1" key="2">
    <citation type="journal article" date="2015" name="Data Brief">
        <title>Shoot transcriptome of the giant reed, Arundo donax.</title>
        <authorList>
            <person name="Barrero R.A."/>
            <person name="Guerrero F.D."/>
            <person name="Moolhuijzen P."/>
            <person name="Goolsby J.A."/>
            <person name="Tidwell J."/>
            <person name="Bellgard S.E."/>
            <person name="Bellgard M.I."/>
        </authorList>
    </citation>
    <scope>NUCLEOTIDE SEQUENCE</scope>
    <source>
        <tissue evidence="1">Shoot tissue taken approximately 20 cm above the soil surface</tissue>
    </source>
</reference>
<organism evidence="1">
    <name type="scientific">Arundo donax</name>
    <name type="common">Giant reed</name>
    <name type="synonym">Donax arundinaceus</name>
    <dbReference type="NCBI Taxonomy" id="35708"/>
    <lineage>
        <taxon>Eukaryota</taxon>
        <taxon>Viridiplantae</taxon>
        <taxon>Streptophyta</taxon>
        <taxon>Embryophyta</taxon>
        <taxon>Tracheophyta</taxon>
        <taxon>Spermatophyta</taxon>
        <taxon>Magnoliopsida</taxon>
        <taxon>Liliopsida</taxon>
        <taxon>Poales</taxon>
        <taxon>Poaceae</taxon>
        <taxon>PACMAD clade</taxon>
        <taxon>Arundinoideae</taxon>
        <taxon>Arundineae</taxon>
        <taxon>Arundo</taxon>
    </lineage>
</organism>
<accession>A0A0A9E0D2</accession>
<dbReference type="EMBL" id="GBRH01203641">
    <property type="protein sequence ID" value="JAD94254.1"/>
    <property type="molecule type" value="Transcribed_RNA"/>
</dbReference>
<evidence type="ECO:0000313" key="1">
    <source>
        <dbReference type="EMBL" id="JAD94254.1"/>
    </source>
</evidence>
<dbReference type="AlphaFoldDB" id="A0A0A9E0D2"/>
<sequence length="52" mass="6185">MKLAIYAKKILKCTNMQWQFLCIIHLHRSIFMQELSLKDSNTRNRIASNDFA</sequence>
<proteinExistence type="predicted"/>